<name>A0A1U7R0B3_ALLSI</name>
<dbReference type="Proteomes" id="UP000189705">
    <property type="component" value="Unplaced"/>
</dbReference>
<reference evidence="15" key="1">
    <citation type="submission" date="2025-08" db="UniProtKB">
        <authorList>
            <consortium name="RefSeq"/>
        </authorList>
    </citation>
    <scope>IDENTIFICATION</scope>
</reference>
<dbReference type="GO" id="GO:0005886">
    <property type="term" value="C:plasma membrane"/>
    <property type="evidence" value="ECO:0007669"/>
    <property type="project" value="UniProtKB-SubCell"/>
</dbReference>
<dbReference type="eggNOG" id="ENOG502SI4A">
    <property type="taxonomic scope" value="Eukaryota"/>
</dbReference>
<dbReference type="FunFam" id="1.20.1070.10:FF:000005">
    <property type="entry name" value="Olfactory receptor"/>
    <property type="match status" value="1"/>
</dbReference>
<keyword evidence="5 12" id="KW-0552">Olfaction</keyword>
<dbReference type="KEGG" id="asn:102377609"/>
<feature type="transmembrane region" description="Helical" evidence="12">
    <location>
        <begin position="274"/>
        <end position="292"/>
    </location>
</feature>
<dbReference type="CDD" id="cd15431">
    <property type="entry name" value="7tmA_OR13H-like"/>
    <property type="match status" value="1"/>
</dbReference>
<keyword evidence="8 12" id="KW-0472">Membrane</keyword>
<gene>
    <name evidence="15" type="primary">LOC102377609</name>
</gene>
<keyword evidence="6 12" id="KW-1133">Transmembrane helix</keyword>
<evidence type="ECO:0000256" key="6">
    <source>
        <dbReference type="ARBA" id="ARBA00022989"/>
    </source>
</evidence>
<evidence type="ECO:0000256" key="5">
    <source>
        <dbReference type="ARBA" id="ARBA00022725"/>
    </source>
</evidence>
<dbReference type="InParanoid" id="A0A1U7R0B3"/>
<feature type="transmembrane region" description="Helical" evidence="12">
    <location>
        <begin position="62"/>
        <end position="83"/>
    </location>
</feature>
<evidence type="ECO:0000256" key="1">
    <source>
        <dbReference type="ARBA" id="ARBA00004651"/>
    </source>
</evidence>
<keyword evidence="2 12" id="KW-1003">Cell membrane</keyword>
<keyword evidence="14" id="KW-1185">Reference proteome</keyword>
<dbReference type="InterPro" id="IPR000725">
    <property type="entry name" value="Olfact_rcpt"/>
</dbReference>
<feature type="transmembrane region" description="Helical" evidence="12">
    <location>
        <begin position="196"/>
        <end position="215"/>
    </location>
</feature>
<feature type="transmembrane region" description="Helical" evidence="12">
    <location>
        <begin position="140"/>
        <end position="163"/>
    </location>
</feature>
<keyword evidence="9 11" id="KW-0675">Receptor</keyword>
<evidence type="ECO:0000313" key="14">
    <source>
        <dbReference type="Proteomes" id="UP000189705"/>
    </source>
</evidence>
<evidence type="ECO:0000256" key="2">
    <source>
        <dbReference type="ARBA" id="ARBA00022475"/>
    </source>
</evidence>
<dbReference type="Pfam" id="PF13853">
    <property type="entry name" value="7tm_4"/>
    <property type="match status" value="1"/>
</dbReference>
<accession>A0A1U7R0B3</accession>
<comment type="subcellular location">
    <subcellularLocation>
        <location evidence="1 12">Cell membrane</location>
        <topology evidence="1 12">Multi-pass membrane protein</topology>
    </subcellularLocation>
</comment>
<keyword evidence="10 11" id="KW-0807">Transducer</keyword>
<keyword evidence="7 11" id="KW-0297">G-protein coupled receptor</keyword>
<sequence length="313" mass="34470">MGTANETVLMEFILVGLSNHPQAQVAFFALLLVTYLLTLLGNGLIIVLIWTDSQLHTPMYFFLSNLSFLDLCYTATSVPQALANCFKKRPTITFANCYTQMTVSLYLGVTECLLLAVMAYDRFVAICNPLRYPIVMSGKVCMQMAVGVWASAFFLTAIVTFAFPLQFCGTNIINHFTCEALAILKLACSDTHITRIVMFGSSVLTLLVPFIFILVTYVRVGMAVLRIHSAQGRSKAVSTCGSHLVVVSIFYGTAMSMSIRPQTKSASDQDKLVSVFYGAVTPMLNPLIYSLRNKDVRGALRRVSGREMLISSP</sequence>
<feature type="domain" description="G-protein coupled receptors family 1 profile" evidence="13">
    <location>
        <begin position="41"/>
        <end position="289"/>
    </location>
</feature>
<feature type="transmembrane region" description="Helical" evidence="12">
    <location>
        <begin position="236"/>
        <end position="254"/>
    </location>
</feature>
<dbReference type="SUPFAM" id="SSF81321">
    <property type="entry name" value="Family A G protein-coupled receptor-like"/>
    <property type="match status" value="1"/>
</dbReference>
<keyword evidence="3 12" id="KW-0716">Sensory transduction</keyword>
<evidence type="ECO:0000256" key="11">
    <source>
        <dbReference type="RuleBase" id="RU000688"/>
    </source>
</evidence>
<feature type="transmembrane region" description="Helical" evidence="12">
    <location>
        <begin position="25"/>
        <end position="50"/>
    </location>
</feature>
<dbReference type="AlphaFoldDB" id="A0A1U7R0B3"/>
<dbReference type="GO" id="GO:0004984">
    <property type="term" value="F:olfactory receptor activity"/>
    <property type="evidence" value="ECO:0007669"/>
    <property type="project" value="InterPro"/>
</dbReference>
<evidence type="ECO:0000256" key="10">
    <source>
        <dbReference type="ARBA" id="ARBA00023224"/>
    </source>
</evidence>
<evidence type="ECO:0000256" key="12">
    <source>
        <dbReference type="RuleBase" id="RU363047"/>
    </source>
</evidence>
<dbReference type="GO" id="GO:0004930">
    <property type="term" value="F:G protein-coupled receptor activity"/>
    <property type="evidence" value="ECO:0007669"/>
    <property type="project" value="UniProtKB-KW"/>
</dbReference>
<evidence type="ECO:0000256" key="3">
    <source>
        <dbReference type="ARBA" id="ARBA00022606"/>
    </source>
</evidence>
<comment type="similarity">
    <text evidence="11">Belongs to the G-protein coupled receptor 1 family.</text>
</comment>
<feature type="transmembrane region" description="Helical" evidence="12">
    <location>
        <begin position="103"/>
        <end position="120"/>
    </location>
</feature>
<evidence type="ECO:0000256" key="8">
    <source>
        <dbReference type="ARBA" id="ARBA00023136"/>
    </source>
</evidence>
<dbReference type="InterPro" id="IPR000276">
    <property type="entry name" value="GPCR_Rhodpsn"/>
</dbReference>
<dbReference type="InterPro" id="IPR017452">
    <property type="entry name" value="GPCR_Rhodpsn_7TM"/>
</dbReference>
<keyword evidence="4 11" id="KW-0812">Transmembrane</keyword>
<dbReference type="PRINTS" id="PR00245">
    <property type="entry name" value="OLFACTORYR"/>
</dbReference>
<organism evidence="14 15">
    <name type="scientific">Alligator sinensis</name>
    <name type="common">Chinese alligator</name>
    <dbReference type="NCBI Taxonomy" id="38654"/>
    <lineage>
        <taxon>Eukaryota</taxon>
        <taxon>Metazoa</taxon>
        <taxon>Chordata</taxon>
        <taxon>Craniata</taxon>
        <taxon>Vertebrata</taxon>
        <taxon>Euteleostomi</taxon>
        <taxon>Archelosauria</taxon>
        <taxon>Archosauria</taxon>
        <taxon>Crocodylia</taxon>
        <taxon>Alligatoridae</taxon>
        <taxon>Alligatorinae</taxon>
        <taxon>Alligator</taxon>
    </lineage>
</organism>
<dbReference type="GeneID" id="102377609"/>
<evidence type="ECO:0000256" key="7">
    <source>
        <dbReference type="ARBA" id="ARBA00023040"/>
    </source>
</evidence>
<evidence type="ECO:0000256" key="9">
    <source>
        <dbReference type="ARBA" id="ARBA00023170"/>
    </source>
</evidence>
<evidence type="ECO:0000313" key="15">
    <source>
        <dbReference type="RefSeq" id="XP_006015088.1"/>
    </source>
</evidence>
<protein>
    <recommendedName>
        <fullName evidence="12">Olfactory receptor</fullName>
    </recommendedName>
</protein>
<dbReference type="PROSITE" id="PS50262">
    <property type="entry name" value="G_PROTEIN_RECEP_F1_2"/>
    <property type="match status" value="1"/>
</dbReference>
<evidence type="ECO:0000259" key="13">
    <source>
        <dbReference type="PROSITE" id="PS50262"/>
    </source>
</evidence>
<proteinExistence type="inferred from homology"/>
<dbReference type="PANTHER" id="PTHR26453">
    <property type="entry name" value="OLFACTORY RECEPTOR"/>
    <property type="match status" value="1"/>
</dbReference>
<dbReference type="PROSITE" id="PS00237">
    <property type="entry name" value="G_PROTEIN_RECEP_F1_1"/>
    <property type="match status" value="1"/>
</dbReference>
<dbReference type="Gene3D" id="1.20.1070.10">
    <property type="entry name" value="Rhodopsin 7-helix transmembrane proteins"/>
    <property type="match status" value="1"/>
</dbReference>
<evidence type="ECO:0000256" key="4">
    <source>
        <dbReference type="ARBA" id="ARBA00022692"/>
    </source>
</evidence>
<dbReference type="RefSeq" id="XP_006015088.1">
    <property type="nucleotide sequence ID" value="XM_006015026.1"/>
</dbReference>
<dbReference type="PRINTS" id="PR00237">
    <property type="entry name" value="GPCRRHODOPSN"/>
</dbReference>